<dbReference type="GO" id="GO:0016787">
    <property type="term" value="F:hydrolase activity"/>
    <property type="evidence" value="ECO:0007669"/>
    <property type="project" value="InterPro"/>
</dbReference>
<gene>
    <name evidence="3" type="ORF">GCM10007852_28360</name>
</gene>
<sequence length="249" mass="27689">MKSSFLKGLRFAILGQMSLAVAFMSYANQQLPPQATEYYAPVPVKISTDPVPSDAIVLFDGNSTDAWEHHDGSAVKWTVEDGAMTVKPGSKGIRSKASFCDAQIHIEWRTPAEDATKKGQNDSNSGLFIMGRYEIQILNNYDNDTYVNGQAGSIYKQYPPLVNASKPRMEWQTYDIIFAAPRFDKNGMVTKKATMTALHNGVLVQNHSELQGSTTYKGLPQYKAHGCAPIHLQDHGSKVSFRNIWVREL</sequence>
<keyword evidence="4" id="KW-1185">Reference proteome</keyword>
<dbReference type="AlphaFoldDB" id="A0AA37WJ93"/>
<accession>A0AA37WJ93</accession>
<dbReference type="EMBL" id="BSOT01000006">
    <property type="protein sequence ID" value="GLR71928.1"/>
    <property type="molecule type" value="Genomic_DNA"/>
</dbReference>
<comment type="caution">
    <text evidence="3">The sequence shown here is derived from an EMBL/GenBank/DDBJ whole genome shotgun (WGS) entry which is preliminary data.</text>
</comment>
<dbReference type="RefSeq" id="WP_284218262.1">
    <property type="nucleotide sequence ID" value="NZ_BSOT01000006.1"/>
</dbReference>
<dbReference type="Pfam" id="PF06439">
    <property type="entry name" value="3keto-disac_hyd"/>
    <property type="match status" value="1"/>
</dbReference>
<name>A0AA37WJ93_9ALTE</name>
<keyword evidence="1" id="KW-0732">Signal</keyword>
<evidence type="ECO:0000256" key="1">
    <source>
        <dbReference type="SAM" id="SignalP"/>
    </source>
</evidence>
<protein>
    <submittedName>
        <fullName evidence="3">Large, multifunctional secreted protein</fullName>
    </submittedName>
</protein>
<dbReference type="InterPro" id="IPR010496">
    <property type="entry name" value="AL/BT2_dom"/>
</dbReference>
<proteinExistence type="predicted"/>
<feature type="signal peptide" evidence="1">
    <location>
        <begin position="1"/>
        <end position="27"/>
    </location>
</feature>
<evidence type="ECO:0000313" key="4">
    <source>
        <dbReference type="Proteomes" id="UP001156601"/>
    </source>
</evidence>
<evidence type="ECO:0000313" key="3">
    <source>
        <dbReference type="EMBL" id="GLR71928.1"/>
    </source>
</evidence>
<organism evidence="3 4">
    <name type="scientific">Agaribacter marinus</name>
    <dbReference type="NCBI Taxonomy" id="1431249"/>
    <lineage>
        <taxon>Bacteria</taxon>
        <taxon>Pseudomonadati</taxon>
        <taxon>Pseudomonadota</taxon>
        <taxon>Gammaproteobacteria</taxon>
        <taxon>Alteromonadales</taxon>
        <taxon>Alteromonadaceae</taxon>
        <taxon>Agaribacter</taxon>
    </lineage>
</organism>
<dbReference type="Gene3D" id="2.60.120.560">
    <property type="entry name" value="Exo-inulinase, domain 1"/>
    <property type="match status" value="1"/>
</dbReference>
<feature type="domain" description="3-keto-alpha-glucoside-1,2-lyase/3-keto-2-hydroxy-glucal hydratase" evidence="2">
    <location>
        <begin position="55"/>
        <end position="247"/>
    </location>
</feature>
<dbReference type="Proteomes" id="UP001156601">
    <property type="component" value="Unassembled WGS sequence"/>
</dbReference>
<reference evidence="3" key="2">
    <citation type="submission" date="2023-01" db="EMBL/GenBank/DDBJ databases">
        <title>Draft genome sequence of Agaribacter marinus strain NBRC 110023.</title>
        <authorList>
            <person name="Sun Q."/>
            <person name="Mori K."/>
        </authorList>
    </citation>
    <scope>NUCLEOTIDE SEQUENCE</scope>
    <source>
        <strain evidence="3">NBRC 110023</strain>
    </source>
</reference>
<reference evidence="3" key="1">
    <citation type="journal article" date="2014" name="Int. J. Syst. Evol. Microbiol.">
        <title>Complete genome sequence of Corynebacterium casei LMG S-19264T (=DSM 44701T), isolated from a smear-ripened cheese.</title>
        <authorList>
            <consortium name="US DOE Joint Genome Institute (JGI-PGF)"/>
            <person name="Walter F."/>
            <person name="Albersmeier A."/>
            <person name="Kalinowski J."/>
            <person name="Ruckert C."/>
        </authorList>
    </citation>
    <scope>NUCLEOTIDE SEQUENCE</scope>
    <source>
        <strain evidence="3">NBRC 110023</strain>
    </source>
</reference>
<evidence type="ECO:0000259" key="2">
    <source>
        <dbReference type="Pfam" id="PF06439"/>
    </source>
</evidence>
<feature type="chain" id="PRO_5041450374" evidence="1">
    <location>
        <begin position="28"/>
        <end position="249"/>
    </location>
</feature>